<feature type="binding site" evidence="13">
    <location>
        <position position="256"/>
    </location>
    <ligand>
        <name>Fe(3+)</name>
        <dbReference type="ChEBI" id="CHEBI:29034"/>
        <label>1</label>
    </ligand>
</feature>
<keyword evidence="10 14" id="KW-1015">Disulfide bond</keyword>
<evidence type="ECO:0000256" key="4">
    <source>
        <dbReference type="ARBA" id="ARBA00022496"/>
    </source>
</evidence>
<evidence type="ECO:0000256" key="8">
    <source>
        <dbReference type="ARBA" id="ARBA00023004"/>
    </source>
</evidence>
<dbReference type="Pfam" id="PF00405">
    <property type="entry name" value="Transferrin"/>
    <property type="match status" value="3"/>
</dbReference>
<comment type="caution">
    <text evidence="17">The sequence shown here is derived from an EMBL/GenBank/DDBJ whole genome shotgun (WGS) entry which is preliminary data.</text>
</comment>
<keyword evidence="3 11" id="KW-0813">Transport</keyword>
<feature type="chain" id="PRO_5043788323" description="Serotransferrin" evidence="15">
    <location>
        <begin position="18"/>
        <end position="656"/>
    </location>
</feature>
<keyword evidence="4 11" id="KW-0410">Iron transport</keyword>
<sequence>MQLLFVALLCCLAIVSAAPTTTIKWCVISDLELRKCNDLAQRSPIFACVRKENPLACIVAIKAGEADAITLNGGDIYTAGLNNYDLAPILAETYHGPSHDACFYSVAVVKKNTAFGLRDLRGKKSCHTALGDPEGWNLPIGTLLSKGVIDWGGADDKPLLQAVSEFFSASCVPGAQGQTNLCQLCKGDCSESSSNDYYSDAGAFKCLDEDAGQVAFMKATEIPASKKNNYELLCDDNSRAPIDNYKTCNLGREPAHAVVTRKDPQLAELIWTSLTSVRGINLFSSENYGGKNLMFSDTTARLQQVPPDTDSFLYLGAEYMSKIRSLLQDLPRSLSTTALKWCAVGHAELAKCDLWSGNSINPDTGNSAVECQSAPTVEECFKKIMRGDADAVAVDGGQVYTAGKCGLVPVMGEQYEEARCSIPGASISSYYSVAVVKKNSGVTWATLKGKILVILAWAEQLVGTSPWCKGSGKAVGDQAKCKANSDELYYGYAGAFRCLVEGAGDVAFIKHTIVGENTNGNGPDWARDLRSDDYELICPGNSNSVPINNYESCNLALVPAHAVITRPEIQREVVRVLMDQQAKFGPHGSDDKFRMFVSENGKNLLFKDSTKCLQEVQGSSYESFLGTDYMTALDSLRKCSTDTPALENSCTFQTCQ</sequence>
<evidence type="ECO:0000256" key="5">
    <source>
        <dbReference type="ARBA" id="ARBA00022525"/>
    </source>
</evidence>
<feature type="disulfide bond" evidence="14">
    <location>
        <begin position="538"/>
        <end position="553"/>
    </location>
</feature>
<feature type="disulfide bond" evidence="14">
    <location>
        <begin position="352"/>
        <end position="371"/>
    </location>
</feature>
<keyword evidence="5 11" id="KW-0964">Secreted</keyword>
<dbReference type="GO" id="GO:0006826">
    <property type="term" value="P:iron ion transport"/>
    <property type="evidence" value="ECO:0007669"/>
    <property type="project" value="UniProtKB-KW"/>
</dbReference>
<evidence type="ECO:0000256" key="10">
    <source>
        <dbReference type="ARBA" id="ARBA00023157"/>
    </source>
</evidence>
<dbReference type="SMART" id="SM00094">
    <property type="entry name" value="TR_FER"/>
    <property type="match status" value="2"/>
</dbReference>
<feature type="binding site" evidence="13">
    <location>
        <position position="430"/>
    </location>
    <ligand>
        <name>Fe(3+)</name>
        <dbReference type="ChEBI" id="CHEBI:29034"/>
        <label>1</label>
    </ligand>
</feature>
<feature type="domain" description="Transferrin-like" evidence="16">
    <location>
        <begin position="23"/>
        <end position="638"/>
    </location>
</feature>
<keyword evidence="15" id="KW-0732">Signal</keyword>
<dbReference type="PROSITE" id="PS00205">
    <property type="entry name" value="TRANSFERRIN_LIKE_1"/>
    <property type="match status" value="2"/>
</dbReference>
<evidence type="ECO:0000313" key="17">
    <source>
        <dbReference type="EMBL" id="KAK7945631.1"/>
    </source>
</evidence>
<comment type="subunit">
    <text evidence="2 11">Monomer.</text>
</comment>
<dbReference type="PIRSF" id="PIRSF002549">
    <property type="entry name" value="Transferrin"/>
    <property type="match status" value="1"/>
</dbReference>
<keyword evidence="9 11" id="KW-0406">Ion transport</keyword>
<dbReference type="Gene3D" id="3.40.190.10">
    <property type="entry name" value="Periplasmic binding protein-like II"/>
    <property type="match status" value="4"/>
</dbReference>
<evidence type="ECO:0000256" key="7">
    <source>
        <dbReference type="ARBA" id="ARBA00022737"/>
    </source>
</evidence>
<dbReference type="GO" id="GO:0055037">
    <property type="term" value="C:recycling endosome"/>
    <property type="evidence" value="ECO:0007669"/>
    <property type="project" value="TreeGrafter"/>
</dbReference>
<feature type="binding site" evidence="12">
    <location>
        <position position="128"/>
    </location>
    <ligand>
        <name>hydrogencarbonate</name>
        <dbReference type="ChEBI" id="CHEBI:17544"/>
        <label>1</label>
    </ligand>
</feature>
<dbReference type="PANTHER" id="PTHR11485:SF31">
    <property type="entry name" value="SEROTRANSFERRIN"/>
    <property type="match status" value="1"/>
</dbReference>
<feature type="binding site" evidence="13">
    <location>
        <position position="561"/>
    </location>
    <ligand>
        <name>Fe(3+)</name>
        <dbReference type="ChEBI" id="CHEBI:29034"/>
        <label>1</label>
    </ligand>
</feature>
<feature type="disulfide bond" evidence="14">
    <location>
        <begin position="405"/>
        <end position="650"/>
    </location>
</feature>
<dbReference type="EMBL" id="JBBPFD010000001">
    <property type="protein sequence ID" value="KAK7945631.1"/>
    <property type="molecule type" value="Genomic_DNA"/>
</dbReference>
<proteinExistence type="inferred from homology"/>
<dbReference type="InterPro" id="IPR016357">
    <property type="entry name" value="Transferrin"/>
</dbReference>
<keyword evidence="7" id="KW-0677">Repeat</keyword>
<organism evidence="17 18">
    <name type="scientific">Mugilogobius chulae</name>
    <name type="common">yellowstripe goby</name>
    <dbReference type="NCBI Taxonomy" id="88201"/>
    <lineage>
        <taxon>Eukaryota</taxon>
        <taxon>Metazoa</taxon>
        <taxon>Chordata</taxon>
        <taxon>Craniata</taxon>
        <taxon>Vertebrata</taxon>
        <taxon>Euteleostomi</taxon>
        <taxon>Actinopterygii</taxon>
        <taxon>Neopterygii</taxon>
        <taxon>Teleostei</taxon>
        <taxon>Neoteleostei</taxon>
        <taxon>Acanthomorphata</taxon>
        <taxon>Gobiaria</taxon>
        <taxon>Gobiiformes</taxon>
        <taxon>Gobioidei</taxon>
        <taxon>Gobiidae</taxon>
        <taxon>Gobionellinae</taxon>
        <taxon>Mugilogobius</taxon>
    </lineage>
</organism>
<dbReference type="GO" id="GO:0005886">
    <property type="term" value="C:plasma membrane"/>
    <property type="evidence" value="ECO:0007669"/>
    <property type="project" value="TreeGrafter"/>
</dbReference>
<feature type="signal peptide" evidence="15">
    <location>
        <begin position="1"/>
        <end position="17"/>
    </location>
</feature>
<feature type="disulfide bond" evidence="14">
    <location>
        <begin position="468"/>
        <end position="481"/>
    </location>
</feature>
<protein>
    <recommendedName>
        <fullName evidence="11">Serotransferrin</fullName>
    </recommendedName>
</protein>
<gene>
    <name evidence="17" type="ORF">WMY93_001359</name>
</gene>
<dbReference type="InterPro" id="IPR018195">
    <property type="entry name" value="Transferrin_Fe_BS"/>
</dbReference>
<name>A0AAW0Q1K1_9GOBI</name>
<evidence type="ECO:0000256" key="3">
    <source>
        <dbReference type="ARBA" id="ARBA00022448"/>
    </source>
</evidence>
<evidence type="ECO:0000256" key="9">
    <source>
        <dbReference type="ARBA" id="ARBA00023065"/>
    </source>
</evidence>
<dbReference type="GO" id="GO:0005769">
    <property type="term" value="C:early endosome"/>
    <property type="evidence" value="ECO:0007669"/>
    <property type="project" value="TreeGrafter"/>
</dbReference>
<dbReference type="PROSITE" id="PS51408">
    <property type="entry name" value="TRANSFERRIN_LIKE_4"/>
    <property type="match status" value="1"/>
</dbReference>
<feature type="disulfide bond" evidence="14">
    <location>
        <begin position="126"/>
        <end position="206"/>
    </location>
</feature>
<feature type="binding site" evidence="13">
    <location>
        <position position="492"/>
    </location>
    <ligand>
        <name>Fe(3+)</name>
        <dbReference type="ChEBI" id="CHEBI:29034"/>
        <label>2</label>
    </ligand>
</feature>
<keyword evidence="18" id="KW-1185">Reference proteome</keyword>
<comment type="subcellular location">
    <subcellularLocation>
        <location evidence="1 11">Secreted</location>
    </subcellularLocation>
</comment>
<keyword evidence="8 11" id="KW-0408">Iron</keyword>
<dbReference type="GO" id="GO:0019731">
    <property type="term" value="P:antibacterial humoral response"/>
    <property type="evidence" value="ECO:0007669"/>
    <property type="project" value="TreeGrafter"/>
</dbReference>
<keyword evidence="6 11" id="KW-0479">Metal-binding</keyword>
<dbReference type="GO" id="GO:0005615">
    <property type="term" value="C:extracellular space"/>
    <property type="evidence" value="ECO:0007669"/>
    <property type="project" value="InterPro"/>
</dbReference>
<feature type="disulfide bond" evidence="14">
    <location>
        <begin position="171"/>
        <end position="185"/>
    </location>
</feature>
<reference evidence="18" key="1">
    <citation type="submission" date="2024-04" db="EMBL/GenBank/DDBJ databases">
        <title>Salinicola lusitanus LLJ914,a marine bacterium isolated from the Okinawa Trough.</title>
        <authorList>
            <person name="Li J."/>
        </authorList>
    </citation>
    <scope>NUCLEOTIDE SEQUENCE [LARGE SCALE GENOMIC DNA]</scope>
</reference>
<dbReference type="InterPro" id="IPR001156">
    <property type="entry name" value="Transferrin-like_dom"/>
</dbReference>
<evidence type="ECO:0000256" key="1">
    <source>
        <dbReference type="ARBA" id="ARBA00004613"/>
    </source>
</evidence>
<feature type="disulfide bond" evidence="14">
    <location>
        <begin position="342"/>
        <end position="380"/>
    </location>
</feature>
<dbReference type="Proteomes" id="UP001460270">
    <property type="component" value="Unassembled WGS sequence"/>
</dbReference>
<dbReference type="PANTHER" id="PTHR11485">
    <property type="entry name" value="TRANSFERRIN"/>
    <property type="match status" value="1"/>
</dbReference>
<dbReference type="PRINTS" id="PR00422">
    <property type="entry name" value="TRANSFERRIN"/>
</dbReference>
<feature type="binding site" evidence="12">
    <location>
        <position position="135"/>
    </location>
    <ligand>
        <name>hydrogencarbonate</name>
        <dbReference type="ChEBI" id="CHEBI:17544"/>
        <label>1</label>
    </ligand>
</feature>
<comment type="similarity">
    <text evidence="11">Belongs to the transferrin family.</text>
</comment>
<accession>A0AAW0Q1K1</accession>
<evidence type="ECO:0000256" key="12">
    <source>
        <dbReference type="PIRSR" id="PIRSR002549-2"/>
    </source>
</evidence>
<dbReference type="SUPFAM" id="SSF53850">
    <property type="entry name" value="Periplasmic binding protein-like II"/>
    <property type="match status" value="2"/>
</dbReference>
<evidence type="ECO:0000256" key="15">
    <source>
        <dbReference type="SAM" id="SignalP"/>
    </source>
</evidence>
<feature type="disulfide bond" evidence="14">
    <location>
        <begin position="26"/>
        <end position="57"/>
    </location>
</feature>
<feature type="disulfide bond" evidence="14">
    <location>
        <begin position="182"/>
        <end position="189"/>
    </location>
</feature>
<feature type="binding site" evidence="13">
    <location>
        <position position="395"/>
    </location>
    <ligand>
        <name>Fe(3+)</name>
        <dbReference type="ChEBI" id="CHEBI:29034"/>
        <label>1</label>
    </ligand>
</feature>
<feature type="disulfide bond" evidence="14">
    <location>
        <begin position="234"/>
        <end position="248"/>
    </location>
</feature>
<evidence type="ECO:0000256" key="6">
    <source>
        <dbReference type="ARBA" id="ARBA00022723"/>
    </source>
</evidence>
<evidence type="ECO:0000259" key="16">
    <source>
        <dbReference type="PROSITE" id="PS51408"/>
    </source>
</evidence>
<evidence type="ECO:0000256" key="11">
    <source>
        <dbReference type="PIRNR" id="PIRNR002549"/>
    </source>
</evidence>
<evidence type="ECO:0000313" key="18">
    <source>
        <dbReference type="Proteomes" id="UP001460270"/>
    </source>
</evidence>
<evidence type="ECO:0000256" key="14">
    <source>
        <dbReference type="PIRSR" id="PIRSR002549-4"/>
    </source>
</evidence>
<dbReference type="GO" id="GO:0046872">
    <property type="term" value="F:metal ion binding"/>
    <property type="evidence" value="ECO:0007669"/>
    <property type="project" value="UniProtKB-KW"/>
</dbReference>
<dbReference type="AlphaFoldDB" id="A0AAW0Q1K1"/>
<evidence type="ECO:0000256" key="2">
    <source>
        <dbReference type="ARBA" id="ARBA00011245"/>
    </source>
</evidence>
<feature type="disulfide bond" evidence="14">
    <location>
        <begin position="36"/>
        <end position="48"/>
    </location>
</feature>
<comment type="function">
    <text evidence="11">Transferrins are iron binding transport proteins which bind Fe(3+) ion in association with the binding of an anion, usually bicarbonate.</text>
</comment>
<evidence type="ECO:0000256" key="13">
    <source>
        <dbReference type="PIRSR" id="PIRSR002549-3"/>
    </source>
</evidence>
<dbReference type="PROSITE" id="PS00206">
    <property type="entry name" value="TRANSFERRIN_LIKE_2"/>
    <property type="match status" value="1"/>
</dbReference>